<feature type="domain" description="CBM21" evidence="1">
    <location>
        <begin position="63"/>
        <end position="130"/>
    </location>
</feature>
<dbReference type="Pfam" id="PF03370">
    <property type="entry name" value="CBM_21"/>
    <property type="match status" value="1"/>
</dbReference>
<feature type="non-terminal residue" evidence="2">
    <location>
        <position position="1"/>
    </location>
</feature>
<dbReference type="InterPro" id="IPR005036">
    <property type="entry name" value="CBM21_dom"/>
</dbReference>
<name>A0AA39P9E7_9AGAR</name>
<dbReference type="GO" id="GO:0000164">
    <property type="term" value="C:protein phosphatase type 1 complex"/>
    <property type="evidence" value="ECO:0007669"/>
    <property type="project" value="TreeGrafter"/>
</dbReference>
<dbReference type="Proteomes" id="UP001175227">
    <property type="component" value="Unassembled WGS sequence"/>
</dbReference>
<dbReference type="PROSITE" id="PS51159">
    <property type="entry name" value="CBM21"/>
    <property type="match status" value="1"/>
</dbReference>
<protein>
    <recommendedName>
        <fullName evidence="1">CBM21 domain-containing protein</fullName>
    </recommendedName>
</protein>
<proteinExistence type="predicted"/>
<dbReference type="InterPro" id="IPR038175">
    <property type="entry name" value="CBM21_dom_sf"/>
</dbReference>
<dbReference type="AlphaFoldDB" id="A0AA39P9E7"/>
<evidence type="ECO:0000259" key="1">
    <source>
        <dbReference type="PROSITE" id="PS51159"/>
    </source>
</evidence>
<comment type="caution">
    <text evidence="2">The sequence shown here is derived from an EMBL/GenBank/DDBJ whole genome shotgun (WGS) entry which is preliminary data.</text>
</comment>
<keyword evidence="3" id="KW-1185">Reference proteome</keyword>
<accession>A0AA39P9E7</accession>
<reference evidence="2" key="1">
    <citation type="submission" date="2023-06" db="EMBL/GenBank/DDBJ databases">
        <authorList>
            <consortium name="Lawrence Berkeley National Laboratory"/>
            <person name="Ahrendt S."/>
            <person name="Sahu N."/>
            <person name="Indic B."/>
            <person name="Wong-Bajracharya J."/>
            <person name="Merenyi Z."/>
            <person name="Ke H.-M."/>
            <person name="Monk M."/>
            <person name="Kocsube S."/>
            <person name="Drula E."/>
            <person name="Lipzen A."/>
            <person name="Balint B."/>
            <person name="Henrissat B."/>
            <person name="Andreopoulos B."/>
            <person name="Martin F.M."/>
            <person name="Harder C.B."/>
            <person name="Rigling D."/>
            <person name="Ford K.L."/>
            <person name="Foster G.D."/>
            <person name="Pangilinan J."/>
            <person name="Papanicolaou A."/>
            <person name="Barry K."/>
            <person name="LaButti K."/>
            <person name="Viragh M."/>
            <person name="Koriabine M."/>
            <person name="Yan M."/>
            <person name="Riley R."/>
            <person name="Champramary S."/>
            <person name="Plett K.L."/>
            <person name="Tsai I.J."/>
            <person name="Slot J."/>
            <person name="Sipos G."/>
            <person name="Plett J."/>
            <person name="Nagy L.G."/>
            <person name="Grigoriev I.V."/>
        </authorList>
    </citation>
    <scope>NUCLEOTIDE SEQUENCE</scope>
    <source>
        <strain evidence="2">ICMP 16352</strain>
    </source>
</reference>
<dbReference type="PANTHER" id="PTHR12307:SF36">
    <property type="entry name" value="GLYCOGEN-BINDING SUBUNIT 76A"/>
    <property type="match status" value="1"/>
</dbReference>
<dbReference type="GO" id="GO:0008157">
    <property type="term" value="F:protein phosphatase 1 binding"/>
    <property type="evidence" value="ECO:0007669"/>
    <property type="project" value="TreeGrafter"/>
</dbReference>
<dbReference type="GO" id="GO:2001069">
    <property type="term" value="F:glycogen binding"/>
    <property type="evidence" value="ECO:0007669"/>
    <property type="project" value="TreeGrafter"/>
</dbReference>
<dbReference type="PANTHER" id="PTHR12307">
    <property type="entry name" value="PROTEIN PHOSPHATASE 1 REGULATORY SUBUNIT"/>
    <property type="match status" value="1"/>
</dbReference>
<dbReference type="GO" id="GO:0005979">
    <property type="term" value="P:regulation of glycogen biosynthetic process"/>
    <property type="evidence" value="ECO:0007669"/>
    <property type="project" value="TreeGrafter"/>
</dbReference>
<evidence type="ECO:0000313" key="2">
    <source>
        <dbReference type="EMBL" id="KAK0479735.1"/>
    </source>
</evidence>
<dbReference type="EMBL" id="JAUEPR010000011">
    <property type="protein sequence ID" value="KAK0479735.1"/>
    <property type="molecule type" value="Genomic_DNA"/>
</dbReference>
<dbReference type="Gene3D" id="2.60.40.2440">
    <property type="entry name" value="Carbohydrate binding type-21 domain"/>
    <property type="match status" value="1"/>
</dbReference>
<dbReference type="InterPro" id="IPR050782">
    <property type="entry name" value="PP1_regulatory_subunit_3"/>
</dbReference>
<evidence type="ECO:0000313" key="3">
    <source>
        <dbReference type="Proteomes" id="UP001175227"/>
    </source>
</evidence>
<sequence>LETVCVCNRSAKPASLLRTIPASDAETKTEAEVEASSRPRFPFPLVLPAYSLSPFTDVVPSPAAPRDGTNVILESLTLPQSTLALKGTLLVRNISYEKQVYVRFTLDDWQTTSEVAARYQTSLPSLPVLI</sequence>
<gene>
    <name evidence="2" type="ORF">IW261DRAFT_1608027</name>
</gene>
<organism evidence="2 3">
    <name type="scientific">Armillaria novae-zelandiae</name>
    <dbReference type="NCBI Taxonomy" id="153914"/>
    <lineage>
        <taxon>Eukaryota</taxon>
        <taxon>Fungi</taxon>
        <taxon>Dikarya</taxon>
        <taxon>Basidiomycota</taxon>
        <taxon>Agaricomycotina</taxon>
        <taxon>Agaricomycetes</taxon>
        <taxon>Agaricomycetidae</taxon>
        <taxon>Agaricales</taxon>
        <taxon>Marasmiineae</taxon>
        <taxon>Physalacriaceae</taxon>
        <taxon>Armillaria</taxon>
    </lineage>
</organism>